<keyword evidence="1" id="KW-1133">Transmembrane helix</keyword>
<gene>
    <name evidence="2" type="ORF">TRP8649_02214</name>
</gene>
<organism evidence="2 3">
    <name type="scientific">Pelagimonas phthalicica</name>
    <dbReference type="NCBI Taxonomy" id="1037362"/>
    <lineage>
        <taxon>Bacteria</taxon>
        <taxon>Pseudomonadati</taxon>
        <taxon>Pseudomonadota</taxon>
        <taxon>Alphaproteobacteria</taxon>
        <taxon>Rhodobacterales</taxon>
        <taxon>Roseobacteraceae</taxon>
        <taxon>Pelagimonas</taxon>
    </lineage>
</organism>
<dbReference type="EMBL" id="FXXP01000002">
    <property type="protein sequence ID" value="SMX28101.1"/>
    <property type="molecule type" value="Genomic_DNA"/>
</dbReference>
<keyword evidence="3" id="KW-1185">Reference proteome</keyword>
<dbReference type="RefSeq" id="WP_255301724.1">
    <property type="nucleotide sequence ID" value="NZ_FXXP01000002.1"/>
</dbReference>
<dbReference type="AlphaFoldDB" id="A0A238JBM2"/>
<dbReference type="Proteomes" id="UP000225972">
    <property type="component" value="Unassembled WGS sequence"/>
</dbReference>
<keyword evidence="1" id="KW-0472">Membrane</keyword>
<accession>A0A238JBM2</accession>
<evidence type="ECO:0000256" key="1">
    <source>
        <dbReference type="SAM" id="Phobius"/>
    </source>
</evidence>
<reference evidence="3" key="1">
    <citation type="submission" date="2017-05" db="EMBL/GenBank/DDBJ databases">
        <authorList>
            <person name="Rodrigo-Torres L."/>
            <person name="Arahal R. D."/>
            <person name="Lucena T."/>
        </authorList>
    </citation>
    <scope>NUCLEOTIDE SEQUENCE [LARGE SCALE GENOMIC DNA]</scope>
    <source>
        <strain evidence="3">CECT 8649</strain>
    </source>
</reference>
<name>A0A238JBM2_9RHOB</name>
<proteinExistence type="predicted"/>
<keyword evidence="1" id="KW-0812">Transmembrane</keyword>
<evidence type="ECO:0000313" key="2">
    <source>
        <dbReference type="EMBL" id="SMX28101.1"/>
    </source>
</evidence>
<protein>
    <submittedName>
        <fullName evidence="2">Uncharacterized protein</fullName>
    </submittedName>
</protein>
<evidence type="ECO:0000313" key="3">
    <source>
        <dbReference type="Proteomes" id="UP000225972"/>
    </source>
</evidence>
<sequence length="43" mass="4891">MTTLVAGYRSVSLLVSINWDRLLYVFTIIFALFLGAYLGTMFL</sequence>
<feature type="transmembrane region" description="Helical" evidence="1">
    <location>
        <begin position="22"/>
        <end position="42"/>
    </location>
</feature>